<evidence type="ECO:0000313" key="3">
    <source>
        <dbReference type="RefSeq" id="XP_056698221.1"/>
    </source>
</evidence>
<accession>A0ABM3RRH3</accession>
<feature type="region of interest" description="Disordered" evidence="1">
    <location>
        <begin position="1"/>
        <end position="103"/>
    </location>
</feature>
<feature type="compositionally biased region" description="Basic residues" evidence="1">
    <location>
        <begin position="94"/>
        <end position="103"/>
    </location>
</feature>
<reference evidence="3" key="2">
    <citation type="submission" date="2025-08" db="UniProtKB">
        <authorList>
            <consortium name="RefSeq"/>
        </authorList>
    </citation>
    <scope>IDENTIFICATION</scope>
    <source>
        <tissue evidence="3">Leaf</tissue>
    </source>
</reference>
<evidence type="ECO:0000256" key="1">
    <source>
        <dbReference type="SAM" id="MobiDB-lite"/>
    </source>
</evidence>
<name>A0ABM3RRH3_SPIOL</name>
<dbReference type="Proteomes" id="UP000813463">
    <property type="component" value="Chromosome 4"/>
</dbReference>
<gene>
    <name evidence="3" type="primary">LOC110806236</name>
</gene>
<feature type="compositionally biased region" description="Basic and acidic residues" evidence="1">
    <location>
        <begin position="1"/>
        <end position="20"/>
    </location>
</feature>
<evidence type="ECO:0000313" key="2">
    <source>
        <dbReference type="Proteomes" id="UP000813463"/>
    </source>
</evidence>
<feature type="compositionally biased region" description="Basic and acidic residues" evidence="1">
    <location>
        <begin position="52"/>
        <end position="62"/>
    </location>
</feature>
<dbReference type="GeneID" id="110806236"/>
<organism evidence="2 3">
    <name type="scientific">Spinacia oleracea</name>
    <name type="common">Spinach</name>
    <dbReference type="NCBI Taxonomy" id="3562"/>
    <lineage>
        <taxon>Eukaryota</taxon>
        <taxon>Viridiplantae</taxon>
        <taxon>Streptophyta</taxon>
        <taxon>Embryophyta</taxon>
        <taxon>Tracheophyta</taxon>
        <taxon>Spermatophyta</taxon>
        <taxon>Magnoliopsida</taxon>
        <taxon>eudicotyledons</taxon>
        <taxon>Gunneridae</taxon>
        <taxon>Pentapetalae</taxon>
        <taxon>Caryophyllales</taxon>
        <taxon>Chenopodiaceae</taxon>
        <taxon>Chenopodioideae</taxon>
        <taxon>Anserineae</taxon>
        <taxon>Spinacia</taxon>
    </lineage>
</organism>
<reference evidence="2" key="1">
    <citation type="journal article" date="2021" name="Nat. Commun.">
        <title>Genomic analyses provide insights into spinach domestication and the genetic basis of agronomic traits.</title>
        <authorList>
            <person name="Cai X."/>
            <person name="Sun X."/>
            <person name="Xu C."/>
            <person name="Sun H."/>
            <person name="Wang X."/>
            <person name="Ge C."/>
            <person name="Zhang Z."/>
            <person name="Wang Q."/>
            <person name="Fei Z."/>
            <person name="Jiao C."/>
            <person name="Wang Q."/>
        </authorList>
    </citation>
    <scope>NUCLEOTIDE SEQUENCE [LARGE SCALE GENOMIC DNA]</scope>
    <source>
        <strain evidence="2">cv. Varoflay</strain>
    </source>
</reference>
<feature type="compositionally biased region" description="Basic and acidic residues" evidence="1">
    <location>
        <begin position="72"/>
        <end position="86"/>
    </location>
</feature>
<proteinExistence type="predicted"/>
<dbReference type="RefSeq" id="XP_056698221.1">
    <property type="nucleotide sequence ID" value="XM_056842243.1"/>
</dbReference>
<sequence>MKKEQTVPVKDRLLMFEKQRQKIASKRTTPKENLPAEKKRKRKITDEDCEVKEENENDDIHNSENGFPFGDDYQRSSCKKESKENNRYLQGESRRRRGRKNWS</sequence>
<protein>
    <submittedName>
        <fullName evidence="3">Uncharacterized protein</fullName>
    </submittedName>
</protein>
<keyword evidence="2" id="KW-1185">Reference proteome</keyword>